<dbReference type="EMBL" id="BMAC01001481">
    <property type="protein sequence ID" value="GFQ07379.1"/>
    <property type="molecule type" value="Genomic_DNA"/>
</dbReference>
<reference evidence="14" key="1">
    <citation type="submission" date="2020-07" db="EMBL/GenBank/DDBJ databases">
        <title>Ethylene signaling mediates host invasion by parasitic plants.</title>
        <authorList>
            <person name="Yoshida S."/>
        </authorList>
    </citation>
    <scope>NUCLEOTIDE SEQUENCE</scope>
    <source>
        <strain evidence="14">Okayama</strain>
    </source>
</reference>
<evidence type="ECO:0000256" key="4">
    <source>
        <dbReference type="ARBA" id="ARBA00022679"/>
    </source>
</evidence>
<dbReference type="EC" id="2.3.2.27" evidence="3"/>
<evidence type="ECO:0000256" key="5">
    <source>
        <dbReference type="ARBA" id="ARBA00022692"/>
    </source>
</evidence>
<dbReference type="InterPro" id="IPR001841">
    <property type="entry name" value="Znf_RING"/>
</dbReference>
<dbReference type="GO" id="GO:0016020">
    <property type="term" value="C:membrane"/>
    <property type="evidence" value="ECO:0007669"/>
    <property type="project" value="UniProtKB-SubCell"/>
</dbReference>
<evidence type="ECO:0000256" key="8">
    <source>
        <dbReference type="ARBA" id="ARBA00022786"/>
    </source>
</evidence>
<dbReference type="PROSITE" id="PS50089">
    <property type="entry name" value="ZF_RING_2"/>
    <property type="match status" value="1"/>
</dbReference>
<dbReference type="GO" id="GO:0006511">
    <property type="term" value="P:ubiquitin-dependent protein catabolic process"/>
    <property type="evidence" value="ECO:0007669"/>
    <property type="project" value="TreeGrafter"/>
</dbReference>
<comment type="catalytic activity">
    <reaction evidence="1">
        <text>S-ubiquitinyl-[E2 ubiquitin-conjugating enzyme]-L-cysteine + [acceptor protein]-L-lysine = [E2 ubiquitin-conjugating enzyme]-L-cysteine + N(6)-ubiquitinyl-[acceptor protein]-L-lysine.</text>
        <dbReference type="EC" id="2.3.2.27"/>
    </reaction>
</comment>
<keyword evidence="7 12" id="KW-0863">Zinc-finger</keyword>
<keyword evidence="15" id="KW-1185">Reference proteome</keyword>
<evidence type="ECO:0000313" key="14">
    <source>
        <dbReference type="EMBL" id="GFQ07379.1"/>
    </source>
</evidence>
<keyword evidence="4" id="KW-0808">Transferase</keyword>
<evidence type="ECO:0000256" key="10">
    <source>
        <dbReference type="ARBA" id="ARBA00022989"/>
    </source>
</evidence>
<protein>
    <recommendedName>
        <fullName evidence="3">RING-type E3 ubiquitin transferase</fullName>
        <ecNumber evidence="3">2.3.2.27</ecNumber>
    </recommendedName>
</protein>
<proteinExistence type="predicted"/>
<evidence type="ECO:0000256" key="7">
    <source>
        <dbReference type="ARBA" id="ARBA00022771"/>
    </source>
</evidence>
<accession>A0A830DCD7</accession>
<keyword evidence="6" id="KW-0479">Metal-binding</keyword>
<dbReference type="Proteomes" id="UP000653305">
    <property type="component" value="Unassembled WGS sequence"/>
</dbReference>
<sequence>MGSKAGYQYRHRFSLVDETQINSSFKSTLYDGAKTFVYEFRTTFILKKRPEEEESHDAERFDACVPENSNGHDLYWRGGNRLDEYWMTRDESLSLANEAFAFAKQMVDNDPQLGSPVPVVVDLDVCTVQREGETFDACMDRAITAQKLVPLYLWYPAQTVEHKPSTMCGGTVFFLRDLGRMRVEHLQEGLALMPVCPICSRGTNIGAQISLLPCQHAFHSHCIVRLLESNKLTCPLCHSPVDVYISDHGTFSNVTI</sequence>
<dbReference type="GO" id="GO:0061630">
    <property type="term" value="F:ubiquitin protein ligase activity"/>
    <property type="evidence" value="ECO:0007669"/>
    <property type="project" value="UniProtKB-EC"/>
</dbReference>
<name>A0A830DCD7_9LAMI</name>
<dbReference type="Gene3D" id="3.30.40.10">
    <property type="entry name" value="Zinc/RING finger domain, C3HC4 (zinc finger)"/>
    <property type="match status" value="1"/>
</dbReference>
<evidence type="ECO:0000256" key="12">
    <source>
        <dbReference type="PROSITE-ProRule" id="PRU00175"/>
    </source>
</evidence>
<evidence type="ECO:0000256" key="2">
    <source>
        <dbReference type="ARBA" id="ARBA00004141"/>
    </source>
</evidence>
<dbReference type="AlphaFoldDB" id="A0A830DCD7"/>
<feature type="domain" description="RING-type" evidence="13">
    <location>
        <begin position="196"/>
        <end position="238"/>
    </location>
</feature>
<organism evidence="14 15">
    <name type="scientific">Phtheirospermum japonicum</name>
    <dbReference type="NCBI Taxonomy" id="374723"/>
    <lineage>
        <taxon>Eukaryota</taxon>
        <taxon>Viridiplantae</taxon>
        <taxon>Streptophyta</taxon>
        <taxon>Embryophyta</taxon>
        <taxon>Tracheophyta</taxon>
        <taxon>Spermatophyta</taxon>
        <taxon>Magnoliopsida</taxon>
        <taxon>eudicotyledons</taxon>
        <taxon>Gunneridae</taxon>
        <taxon>Pentapetalae</taxon>
        <taxon>asterids</taxon>
        <taxon>lamiids</taxon>
        <taxon>Lamiales</taxon>
        <taxon>Orobanchaceae</taxon>
        <taxon>Orobanchaceae incertae sedis</taxon>
        <taxon>Phtheirospermum</taxon>
    </lineage>
</organism>
<evidence type="ECO:0000256" key="3">
    <source>
        <dbReference type="ARBA" id="ARBA00012483"/>
    </source>
</evidence>
<dbReference type="SMART" id="SM00184">
    <property type="entry name" value="RING"/>
    <property type="match status" value="1"/>
</dbReference>
<comment type="caution">
    <text evidence="14">The sequence shown here is derived from an EMBL/GenBank/DDBJ whole genome shotgun (WGS) entry which is preliminary data.</text>
</comment>
<dbReference type="GO" id="GO:0008270">
    <property type="term" value="F:zinc ion binding"/>
    <property type="evidence" value="ECO:0007669"/>
    <property type="project" value="UniProtKB-KW"/>
</dbReference>
<keyword evidence="9" id="KW-0862">Zinc</keyword>
<evidence type="ECO:0000259" key="13">
    <source>
        <dbReference type="PROSITE" id="PS50089"/>
    </source>
</evidence>
<dbReference type="PANTHER" id="PTHR45977">
    <property type="entry name" value="TARGET OF ERK KINASE MPK-1"/>
    <property type="match status" value="1"/>
</dbReference>
<gene>
    <name evidence="14" type="ORF">PHJA_002882000</name>
</gene>
<dbReference type="OrthoDB" id="3824970at2759"/>
<evidence type="ECO:0000313" key="15">
    <source>
        <dbReference type="Proteomes" id="UP000653305"/>
    </source>
</evidence>
<keyword evidence="5" id="KW-0812">Transmembrane</keyword>
<dbReference type="Pfam" id="PF13639">
    <property type="entry name" value="zf-RING_2"/>
    <property type="match status" value="1"/>
</dbReference>
<dbReference type="SUPFAM" id="SSF57850">
    <property type="entry name" value="RING/U-box"/>
    <property type="match status" value="1"/>
</dbReference>
<dbReference type="PANTHER" id="PTHR45977:SF4">
    <property type="entry name" value="RING-TYPE DOMAIN-CONTAINING PROTEIN"/>
    <property type="match status" value="1"/>
</dbReference>
<keyword evidence="8" id="KW-0833">Ubl conjugation pathway</keyword>
<evidence type="ECO:0000256" key="6">
    <source>
        <dbReference type="ARBA" id="ARBA00022723"/>
    </source>
</evidence>
<dbReference type="GO" id="GO:0016567">
    <property type="term" value="P:protein ubiquitination"/>
    <property type="evidence" value="ECO:0007669"/>
    <property type="project" value="TreeGrafter"/>
</dbReference>
<evidence type="ECO:0000256" key="1">
    <source>
        <dbReference type="ARBA" id="ARBA00000900"/>
    </source>
</evidence>
<keyword evidence="10" id="KW-1133">Transmembrane helix</keyword>
<evidence type="ECO:0000256" key="11">
    <source>
        <dbReference type="ARBA" id="ARBA00023136"/>
    </source>
</evidence>
<evidence type="ECO:0000256" key="9">
    <source>
        <dbReference type="ARBA" id="ARBA00022833"/>
    </source>
</evidence>
<keyword evidence="11" id="KW-0472">Membrane</keyword>
<dbReference type="InterPro" id="IPR013083">
    <property type="entry name" value="Znf_RING/FYVE/PHD"/>
</dbReference>
<comment type="subcellular location">
    <subcellularLocation>
        <location evidence="2">Membrane</location>
        <topology evidence="2">Multi-pass membrane protein</topology>
    </subcellularLocation>
</comment>